<dbReference type="RefSeq" id="WP_133363565.1">
    <property type="nucleotide sequence ID" value="NZ_CP037940.1"/>
</dbReference>
<dbReference type="EMBL" id="CP037940">
    <property type="protein sequence ID" value="QBO36488.1"/>
    <property type="molecule type" value="Genomic_DNA"/>
</dbReference>
<dbReference type="OrthoDB" id="9779518at2"/>
<organism evidence="1 2">
    <name type="scientific">Periweissella cryptocerci</name>
    <dbReference type="NCBI Taxonomy" id="2506420"/>
    <lineage>
        <taxon>Bacteria</taxon>
        <taxon>Bacillati</taxon>
        <taxon>Bacillota</taxon>
        <taxon>Bacilli</taxon>
        <taxon>Lactobacillales</taxon>
        <taxon>Lactobacillaceae</taxon>
        <taxon>Periweissella</taxon>
    </lineage>
</organism>
<dbReference type="Gene3D" id="3.60.160.10">
    <property type="entry name" value="Mitochondrial biogenesis AIM24"/>
    <property type="match status" value="1"/>
</dbReference>
<keyword evidence="2" id="KW-1185">Reference proteome</keyword>
<evidence type="ECO:0000313" key="2">
    <source>
        <dbReference type="Proteomes" id="UP000292886"/>
    </source>
</evidence>
<dbReference type="Proteomes" id="UP000292886">
    <property type="component" value="Chromosome"/>
</dbReference>
<dbReference type="PANTHER" id="PTHR43657:SF1">
    <property type="entry name" value="ALTERED INHERITANCE OF MITOCHONDRIA PROTEIN 24, MITOCHONDRIAL"/>
    <property type="match status" value="1"/>
</dbReference>
<accession>A0A4P6YUM6</accession>
<dbReference type="InterPro" id="IPR016031">
    <property type="entry name" value="Trp_RNA-bd_attenuator-like_dom"/>
</dbReference>
<dbReference type="AlphaFoldDB" id="A0A4P6YUM6"/>
<dbReference type="InterPro" id="IPR002838">
    <property type="entry name" value="AIM24"/>
</dbReference>
<proteinExistence type="predicted"/>
<protein>
    <submittedName>
        <fullName evidence="1">TIGR00266 family protein</fullName>
    </submittedName>
</protein>
<gene>
    <name evidence="1" type="ORF">EQG49_08390</name>
</gene>
<dbReference type="KEGG" id="wei:EQG49_08390"/>
<dbReference type="NCBIfam" id="TIGR00266">
    <property type="entry name" value="TIGR00266 family protein"/>
    <property type="match status" value="1"/>
</dbReference>
<dbReference type="PANTHER" id="PTHR43657">
    <property type="entry name" value="TRYPTOPHAN RNA-BINDING ATTENUATOR PROTEIN-LIKE PROTEIN"/>
    <property type="match status" value="1"/>
</dbReference>
<dbReference type="SUPFAM" id="SSF51219">
    <property type="entry name" value="TRAP-like"/>
    <property type="match status" value="1"/>
</dbReference>
<sequence>MQYQLSNDSAFQLVEITLQQNEEIKIERGSMVYHTGDVELQGKMNSNGASGLGGLIKAVGRGMASGESMFMTTAIGQRDGAKISLGPALPGKIMELTTSPANNWRLNTGSFLAADEGVNYNMKRQELGKAIFAGTGGLFIMETTGEGSLLIASYGDIVEMDVTDHLIVDNGNVLAWSSSLDYKLEIASGMFGFKSGEGIVNHFSGQGKVLVQTRNLKAMADSLIPYMPTGGSK</sequence>
<evidence type="ECO:0000313" key="1">
    <source>
        <dbReference type="EMBL" id="QBO36488.1"/>
    </source>
</evidence>
<dbReference type="Pfam" id="PF01987">
    <property type="entry name" value="AIM24"/>
    <property type="match status" value="1"/>
</dbReference>
<name>A0A4P6YUM6_9LACO</name>
<reference evidence="2" key="1">
    <citation type="submission" date="2019-03" db="EMBL/GenBank/DDBJ databases">
        <title>Weissella sp. 26KH-42 Genome sequencing.</title>
        <authorList>
            <person name="Heo J."/>
            <person name="Kim S.-J."/>
            <person name="Kim J.-S."/>
            <person name="Hong S.-B."/>
            <person name="Kwon S.-W."/>
        </authorList>
    </citation>
    <scope>NUCLEOTIDE SEQUENCE [LARGE SCALE GENOMIC DNA]</scope>
    <source>
        <strain evidence="2">26KH-42</strain>
    </source>
</reference>
<dbReference type="InterPro" id="IPR036983">
    <property type="entry name" value="AIM24_sf"/>
</dbReference>